<sequence>MLRSAAIAKAIALALLCFCGPASAQAPLKIFDAHLHYNWEPKPYFQLDQVLELFRRNGVAGILATSRPNDGTRALVDAKPPGLWVVPFIRPYRTRPDIQTWFNEPAIFELVQEEYKRGYYKGIGEFHIYGKTAGTEWVKKIVNFAVEHDLYLHAHCDEEALLILFGHNPRAKIIWAHTGFTTSPQRVEQLLKDYPALTGELSYRSGITEGGGKISSAWRDLFARNSKRFLIGSDTWVNERWASYDNLMKEYRAWLAQIPRDQAENIAYRNAETMFGGKLTD</sequence>
<reference evidence="2 3" key="1">
    <citation type="submission" date="2015-08" db="EMBL/GenBank/DDBJ databases">
        <title>Investigation of the bacterial diversity of lava forest soil.</title>
        <authorList>
            <person name="Lee J.S."/>
        </authorList>
    </citation>
    <scope>NUCLEOTIDE SEQUENCE [LARGE SCALE GENOMIC DNA]</scope>
    <source>
        <strain evidence="2 3">GJW-30</strain>
    </source>
</reference>
<keyword evidence="3" id="KW-1185">Reference proteome</keyword>
<dbReference type="RefSeq" id="WP_096357552.1">
    <property type="nucleotide sequence ID" value="NZ_AP014946.1"/>
</dbReference>
<keyword evidence="1" id="KW-0732">Signal</keyword>
<evidence type="ECO:0000313" key="2">
    <source>
        <dbReference type="EMBL" id="BAT60926.1"/>
    </source>
</evidence>
<name>A0A0S3PYF1_9BRAD</name>
<gene>
    <name evidence="2" type="ORF">GJW-30_1_03476</name>
</gene>
<evidence type="ECO:0008006" key="4">
    <source>
        <dbReference type="Google" id="ProtNLM"/>
    </source>
</evidence>
<evidence type="ECO:0000256" key="1">
    <source>
        <dbReference type="SAM" id="SignalP"/>
    </source>
</evidence>
<dbReference type="EMBL" id="AP014946">
    <property type="protein sequence ID" value="BAT60926.1"/>
    <property type="molecule type" value="Genomic_DNA"/>
</dbReference>
<evidence type="ECO:0000313" key="3">
    <source>
        <dbReference type="Proteomes" id="UP000236884"/>
    </source>
</evidence>
<dbReference type="Gene3D" id="3.20.20.140">
    <property type="entry name" value="Metal-dependent hydrolases"/>
    <property type="match status" value="1"/>
</dbReference>
<dbReference type="InterPro" id="IPR032466">
    <property type="entry name" value="Metal_Hydrolase"/>
</dbReference>
<dbReference type="AlphaFoldDB" id="A0A0S3PYF1"/>
<accession>A0A0S3PYF1</accession>
<feature type="chain" id="PRO_5006615777" description="Amidohydrolase" evidence="1">
    <location>
        <begin position="25"/>
        <end position="281"/>
    </location>
</feature>
<dbReference type="Proteomes" id="UP000236884">
    <property type="component" value="Chromosome"/>
</dbReference>
<dbReference type="OrthoDB" id="3982782at2"/>
<proteinExistence type="predicted"/>
<protein>
    <recommendedName>
        <fullName evidence="4">Amidohydrolase</fullName>
    </recommendedName>
</protein>
<dbReference type="SUPFAM" id="SSF51556">
    <property type="entry name" value="Metallo-dependent hydrolases"/>
    <property type="match status" value="1"/>
</dbReference>
<dbReference type="KEGG" id="vgo:GJW-30_1_03476"/>
<feature type="signal peptide" evidence="1">
    <location>
        <begin position="1"/>
        <end position="24"/>
    </location>
</feature>
<organism evidence="2 3">
    <name type="scientific">Variibacter gotjawalensis</name>
    <dbReference type="NCBI Taxonomy" id="1333996"/>
    <lineage>
        <taxon>Bacteria</taxon>
        <taxon>Pseudomonadati</taxon>
        <taxon>Pseudomonadota</taxon>
        <taxon>Alphaproteobacteria</taxon>
        <taxon>Hyphomicrobiales</taxon>
        <taxon>Nitrobacteraceae</taxon>
        <taxon>Variibacter</taxon>
    </lineage>
</organism>